<keyword evidence="3" id="KW-1185">Reference proteome</keyword>
<gene>
    <name evidence="2" type="ORF">FBUS_00469</name>
</gene>
<reference evidence="2" key="1">
    <citation type="submission" date="2019-05" db="EMBL/GenBank/DDBJ databases">
        <title>Annotation for the trematode Fasciolopsis buski.</title>
        <authorList>
            <person name="Choi Y.-J."/>
        </authorList>
    </citation>
    <scope>NUCLEOTIDE SEQUENCE</scope>
    <source>
        <strain evidence="2">HT</strain>
        <tissue evidence="2">Whole worm</tissue>
    </source>
</reference>
<protein>
    <submittedName>
        <fullName evidence="2">Uncharacterized protein</fullName>
    </submittedName>
</protein>
<accession>A0A8E0S2L1</accession>
<feature type="region of interest" description="Disordered" evidence="1">
    <location>
        <begin position="1"/>
        <end position="30"/>
    </location>
</feature>
<evidence type="ECO:0000256" key="1">
    <source>
        <dbReference type="SAM" id="MobiDB-lite"/>
    </source>
</evidence>
<organism evidence="2 3">
    <name type="scientific">Fasciolopsis buskii</name>
    <dbReference type="NCBI Taxonomy" id="27845"/>
    <lineage>
        <taxon>Eukaryota</taxon>
        <taxon>Metazoa</taxon>
        <taxon>Spiralia</taxon>
        <taxon>Lophotrochozoa</taxon>
        <taxon>Platyhelminthes</taxon>
        <taxon>Trematoda</taxon>
        <taxon>Digenea</taxon>
        <taxon>Plagiorchiida</taxon>
        <taxon>Echinostomata</taxon>
        <taxon>Echinostomatoidea</taxon>
        <taxon>Fasciolidae</taxon>
        <taxon>Fasciolopsis</taxon>
    </lineage>
</organism>
<evidence type="ECO:0000313" key="3">
    <source>
        <dbReference type="Proteomes" id="UP000728185"/>
    </source>
</evidence>
<dbReference type="AlphaFoldDB" id="A0A8E0S2L1"/>
<proteinExistence type="predicted"/>
<sequence length="362" mass="39929">MHPPTLECAPAAKMPKSVPTSGKESSKEASIKDVPFSLVELNALLEAMRRASCLIHGSNQPTAQLGKAFWIQITDHLHTYGSQHRRWQQVRDKGQELMKRVFEERMKMGRVTGVSPTNDKLHPKPKHPGAPAKSDNGQSPQLTVSEAKLINLPDLTPAPNVFFNPVYQNFSSERRPDFRSPVVASSFSVNPCTNSTEFEGTGGEVTESQQVPLQVLPDPSCVNMPIRSLGQLISDMGQENPVPLPNYLLGNPPIDLSTIPAIPVCDPGSFSTASFPGSVNKPNGSFEHLTYHSSPLTKVNSAPMPPPLLPPPPPPPLAPFPSIYANASLLHVEHEQRMRIYAMKMEILQLKRTYWMQKLQKM</sequence>
<evidence type="ECO:0000313" key="2">
    <source>
        <dbReference type="EMBL" id="KAA0200036.1"/>
    </source>
</evidence>
<dbReference type="OrthoDB" id="6244368at2759"/>
<name>A0A8E0S2L1_9TREM</name>
<comment type="caution">
    <text evidence="2">The sequence shown here is derived from an EMBL/GenBank/DDBJ whole genome shotgun (WGS) entry which is preliminary data.</text>
</comment>
<dbReference type="Proteomes" id="UP000728185">
    <property type="component" value="Unassembled WGS sequence"/>
</dbReference>
<dbReference type="EMBL" id="LUCM01000776">
    <property type="protein sequence ID" value="KAA0200036.1"/>
    <property type="molecule type" value="Genomic_DNA"/>
</dbReference>
<feature type="region of interest" description="Disordered" evidence="1">
    <location>
        <begin position="109"/>
        <end position="140"/>
    </location>
</feature>